<dbReference type="SUPFAM" id="SSF159709">
    <property type="entry name" value="PhnH-like"/>
    <property type="match status" value="1"/>
</dbReference>
<sequence>MFSEPNFEAMQGGLGNPVMQSQAIFRAIMDAMARPGTIIPVQTDARPPASLIPLSGAIIATLADADTPLWLDRKLADDKTLIEWLTFHVGAPLAVEPSQATFSVFSSGADLLPLEVFAKGSQDYPDRSTTLIIQVEKLSNQRLWSLSGPGIKDSNDFAVEPISPLFASQWADNNDLYPRGVDVIVVAPDAIACLPRTTKITVLDPKPLSKPASKPEER</sequence>
<evidence type="ECO:0000313" key="1">
    <source>
        <dbReference type="EMBL" id="PLW77090.1"/>
    </source>
</evidence>
<gene>
    <name evidence="1" type="ORF">C0081_12730</name>
</gene>
<dbReference type="NCBIfam" id="TIGR03292">
    <property type="entry name" value="PhnH_redo"/>
    <property type="match status" value="1"/>
</dbReference>
<evidence type="ECO:0000313" key="2">
    <source>
        <dbReference type="Proteomes" id="UP000234881"/>
    </source>
</evidence>
<dbReference type="OrthoDB" id="9814509at2"/>
<proteinExistence type="predicted"/>
<dbReference type="PIRSF" id="PIRSF020680">
    <property type="entry name" value="PhnH"/>
    <property type="match status" value="1"/>
</dbReference>
<dbReference type="GO" id="GO:0019634">
    <property type="term" value="P:organic phosphonate metabolic process"/>
    <property type="evidence" value="ECO:0007669"/>
    <property type="project" value="InterPro"/>
</dbReference>
<dbReference type="Pfam" id="PF05845">
    <property type="entry name" value="PhnH"/>
    <property type="match status" value="1"/>
</dbReference>
<protein>
    <submittedName>
        <fullName evidence="1">Phosphonate C-P lyase system protein PhnH</fullName>
    </submittedName>
</protein>
<organism evidence="1 2">
    <name type="scientific">Cohaesibacter celericrescens</name>
    <dbReference type="NCBI Taxonomy" id="2067669"/>
    <lineage>
        <taxon>Bacteria</taxon>
        <taxon>Pseudomonadati</taxon>
        <taxon>Pseudomonadota</taxon>
        <taxon>Alphaproteobacteria</taxon>
        <taxon>Hyphomicrobiales</taxon>
        <taxon>Cohaesibacteraceae</taxon>
    </lineage>
</organism>
<dbReference type="InterPro" id="IPR008772">
    <property type="entry name" value="Phosphonate_metab_PhnH"/>
</dbReference>
<dbReference type="AlphaFoldDB" id="A0A2N5XRK8"/>
<dbReference type="InterPro" id="IPR038058">
    <property type="entry name" value="PhnH-like_sp"/>
</dbReference>
<keyword evidence="1" id="KW-0456">Lyase</keyword>
<dbReference type="EMBL" id="PKUQ01000022">
    <property type="protein sequence ID" value="PLW77090.1"/>
    <property type="molecule type" value="Genomic_DNA"/>
</dbReference>
<reference evidence="1 2" key="1">
    <citation type="submission" date="2018-01" db="EMBL/GenBank/DDBJ databases">
        <title>The draft genome sequence of Cohaesibacter sp. H1304.</title>
        <authorList>
            <person name="Wang N.-N."/>
            <person name="Du Z.-J."/>
        </authorList>
    </citation>
    <scope>NUCLEOTIDE SEQUENCE [LARGE SCALE GENOMIC DNA]</scope>
    <source>
        <strain evidence="1 2">H1304</strain>
    </source>
</reference>
<keyword evidence="2" id="KW-1185">Reference proteome</keyword>
<accession>A0A2N5XRK8</accession>
<dbReference type="Proteomes" id="UP000234881">
    <property type="component" value="Unassembled WGS sequence"/>
</dbReference>
<comment type="caution">
    <text evidence="1">The sequence shown here is derived from an EMBL/GenBank/DDBJ whole genome shotgun (WGS) entry which is preliminary data.</text>
</comment>
<dbReference type="Gene3D" id="3.40.50.11310">
    <property type="entry name" value="Bacterial phosphonate metabolism protein PhnH"/>
    <property type="match status" value="1"/>
</dbReference>
<dbReference type="GO" id="GO:0016829">
    <property type="term" value="F:lyase activity"/>
    <property type="evidence" value="ECO:0007669"/>
    <property type="project" value="UniProtKB-KW"/>
</dbReference>
<name>A0A2N5XRK8_9HYPH</name>